<keyword evidence="2" id="KW-1185">Reference proteome</keyword>
<dbReference type="EMBL" id="JANBPW010001532">
    <property type="protein sequence ID" value="KAJ1944129.1"/>
    <property type="molecule type" value="Genomic_DNA"/>
</dbReference>
<accession>A0ACC1JAL5</accession>
<gene>
    <name evidence="1" type="primary">DCUN1D5</name>
    <name evidence="1" type="ORF">FBU59_002688</name>
</gene>
<proteinExistence type="predicted"/>
<sequence length="75" mass="8352">SAQIGLQLIAAHIPVVAKFVGFLGDEACKTKVINKDQWSSLLELSRSLRPDMSNYDDNGAWPVLFDDFVEWAKAN</sequence>
<protein>
    <submittedName>
        <fullName evidence="1">DCN1-like protein 5</fullName>
    </submittedName>
</protein>
<organism evidence="1 2">
    <name type="scientific">Linderina macrospora</name>
    <dbReference type="NCBI Taxonomy" id="4868"/>
    <lineage>
        <taxon>Eukaryota</taxon>
        <taxon>Fungi</taxon>
        <taxon>Fungi incertae sedis</taxon>
        <taxon>Zoopagomycota</taxon>
        <taxon>Kickxellomycotina</taxon>
        <taxon>Kickxellomycetes</taxon>
        <taxon>Kickxellales</taxon>
        <taxon>Kickxellaceae</taxon>
        <taxon>Linderina</taxon>
    </lineage>
</organism>
<name>A0ACC1JAL5_9FUNG</name>
<evidence type="ECO:0000313" key="2">
    <source>
        <dbReference type="Proteomes" id="UP001150603"/>
    </source>
</evidence>
<comment type="caution">
    <text evidence="1">The sequence shown here is derived from an EMBL/GenBank/DDBJ whole genome shotgun (WGS) entry which is preliminary data.</text>
</comment>
<feature type="non-terminal residue" evidence="1">
    <location>
        <position position="1"/>
    </location>
</feature>
<reference evidence="1" key="1">
    <citation type="submission" date="2022-07" db="EMBL/GenBank/DDBJ databases">
        <title>Phylogenomic reconstructions and comparative analyses of Kickxellomycotina fungi.</title>
        <authorList>
            <person name="Reynolds N.K."/>
            <person name="Stajich J.E."/>
            <person name="Barry K."/>
            <person name="Grigoriev I.V."/>
            <person name="Crous P."/>
            <person name="Smith M.E."/>
        </authorList>
    </citation>
    <scope>NUCLEOTIDE SEQUENCE</scope>
    <source>
        <strain evidence="1">NRRL 5244</strain>
    </source>
</reference>
<evidence type="ECO:0000313" key="1">
    <source>
        <dbReference type="EMBL" id="KAJ1944129.1"/>
    </source>
</evidence>
<dbReference type="Proteomes" id="UP001150603">
    <property type="component" value="Unassembled WGS sequence"/>
</dbReference>